<comment type="subcellular location">
    <subcellularLocation>
        <location evidence="1">Cell membrane</location>
        <topology evidence="1">Single-pass membrane protein</topology>
    </subcellularLocation>
</comment>
<dbReference type="InterPro" id="IPR007168">
    <property type="entry name" value="Phageshock_PspC_N"/>
</dbReference>
<gene>
    <name evidence="9" type="primary">pspC</name>
    <name evidence="9" type="ORF">OE749_00390</name>
</gene>
<comment type="caution">
    <text evidence="9">The sequence shown here is derived from an EMBL/GenBank/DDBJ whole genome shotgun (WGS) entry which is preliminary data.</text>
</comment>
<evidence type="ECO:0000313" key="9">
    <source>
        <dbReference type="EMBL" id="MCV2883152.1"/>
    </source>
</evidence>
<feature type="region of interest" description="Disordered" evidence="6">
    <location>
        <begin position="67"/>
        <end position="97"/>
    </location>
</feature>
<keyword evidence="5 7" id="KW-0472">Membrane</keyword>
<reference evidence="9 10" key="1">
    <citation type="submission" date="2022-10" db="EMBL/GenBank/DDBJ databases">
        <title>Aestuariibacter sp. AA17 isolated from Montipora capitata coral fragment.</title>
        <authorList>
            <person name="Emsley S.A."/>
            <person name="Pfannmuller K.M."/>
            <person name="Loughran R.M."/>
            <person name="Shlafstein M."/>
            <person name="Papke E."/>
            <person name="Saw J.H."/>
            <person name="Ushijima B."/>
            <person name="Videau P."/>
        </authorList>
    </citation>
    <scope>NUCLEOTIDE SEQUENCE [LARGE SCALE GENOMIC DNA]</scope>
    <source>
        <strain evidence="9 10">AA17</strain>
    </source>
</reference>
<dbReference type="Proteomes" id="UP001652504">
    <property type="component" value="Unassembled WGS sequence"/>
</dbReference>
<keyword evidence="4 7" id="KW-1133">Transmembrane helix</keyword>
<proteinExistence type="predicted"/>
<evidence type="ECO:0000256" key="4">
    <source>
        <dbReference type="ARBA" id="ARBA00022989"/>
    </source>
</evidence>
<evidence type="ECO:0000256" key="7">
    <source>
        <dbReference type="SAM" id="Phobius"/>
    </source>
</evidence>
<dbReference type="RefSeq" id="WP_263710357.1">
    <property type="nucleotide sequence ID" value="NZ_JAOWKX010000001.1"/>
</dbReference>
<keyword evidence="3 7" id="KW-0812">Transmembrane</keyword>
<feature type="domain" description="Phage shock protein PspC N-terminal" evidence="8">
    <location>
        <begin position="5"/>
        <end position="63"/>
    </location>
</feature>
<evidence type="ECO:0000256" key="3">
    <source>
        <dbReference type="ARBA" id="ARBA00022692"/>
    </source>
</evidence>
<evidence type="ECO:0000259" key="8">
    <source>
        <dbReference type="Pfam" id="PF04024"/>
    </source>
</evidence>
<evidence type="ECO:0000256" key="5">
    <source>
        <dbReference type="ARBA" id="ARBA00023136"/>
    </source>
</evidence>
<feature type="compositionally biased region" description="Basic and acidic residues" evidence="6">
    <location>
        <begin position="78"/>
        <end position="97"/>
    </location>
</feature>
<dbReference type="PANTHER" id="PTHR33885:SF3">
    <property type="entry name" value="PHAGE SHOCK PROTEIN C"/>
    <property type="match status" value="1"/>
</dbReference>
<name>A0ABT3A3A1_9ALTE</name>
<evidence type="ECO:0000256" key="1">
    <source>
        <dbReference type="ARBA" id="ARBA00004162"/>
    </source>
</evidence>
<dbReference type="NCBIfam" id="TIGR02978">
    <property type="entry name" value="phageshock_pspC"/>
    <property type="match status" value="1"/>
</dbReference>
<dbReference type="InterPro" id="IPR014320">
    <property type="entry name" value="Phageshock_PspC"/>
</dbReference>
<evidence type="ECO:0000313" key="10">
    <source>
        <dbReference type="Proteomes" id="UP001652504"/>
    </source>
</evidence>
<dbReference type="InterPro" id="IPR052027">
    <property type="entry name" value="PspC"/>
</dbReference>
<feature type="transmembrane region" description="Helical" evidence="7">
    <location>
        <begin position="40"/>
        <end position="61"/>
    </location>
</feature>
<keyword evidence="10" id="KW-1185">Reference proteome</keyword>
<accession>A0ABT3A3A1</accession>
<dbReference type="Pfam" id="PF04024">
    <property type="entry name" value="PspC"/>
    <property type="match status" value="1"/>
</dbReference>
<keyword evidence="2" id="KW-1003">Cell membrane</keyword>
<evidence type="ECO:0000256" key="2">
    <source>
        <dbReference type="ARBA" id="ARBA00022475"/>
    </source>
</evidence>
<sequence>MKQKRELYRISEKGKIAGVCAGVAEYFGLEVWLVRILTVTGFFLLAGPFVIVTYIAAWFILDKKPKGGLGKAAQESAHLSDGKSYRGKGWRNDDELDDGKVEVKTNVWQAGEPPKQAFFDINRKFLKIEQRLRNVETYVTSSEYQLNREINKL</sequence>
<dbReference type="PANTHER" id="PTHR33885">
    <property type="entry name" value="PHAGE SHOCK PROTEIN C"/>
    <property type="match status" value="1"/>
</dbReference>
<protein>
    <submittedName>
        <fullName evidence="9">Envelope stress response membrane protein PspC</fullName>
    </submittedName>
</protein>
<dbReference type="EMBL" id="JAOWKX010000001">
    <property type="protein sequence ID" value="MCV2883152.1"/>
    <property type="molecule type" value="Genomic_DNA"/>
</dbReference>
<evidence type="ECO:0000256" key="6">
    <source>
        <dbReference type="SAM" id="MobiDB-lite"/>
    </source>
</evidence>
<organism evidence="9 10">
    <name type="scientific">Fluctibacter corallii</name>
    <dbReference type="NCBI Taxonomy" id="2984329"/>
    <lineage>
        <taxon>Bacteria</taxon>
        <taxon>Pseudomonadati</taxon>
        <taxon>Pseudomonadota</taxon>
        <taxon>Gammaproteobacteria</taxon>
        <taxon>Alteromonadales</taxon>
        <taxon>Alteromonadaceae</taxon>
        <taxon>Fluctibacter</taxon>
    </lineage>
</organism>